<feature type="compositionally biased region" description="Polar residues" evidence="1">
    <location>
        <begin position="1"/>
        <end position="10"/>
    </location>
</feature>
<reference evidence="2" key="1">
    <citation type="submission" date="2023-10" db="EMBL/GenBank/DDBJ databases">
        <title>Genome assemblies of two species of porcelain crab, Petrolisthes cinctipes and Petrolisthes manimaculis (Anomura: Porcellanidae).</title>
        <authorList>
            <person name="Angst P."/>
        </authorList>
    </citation>
    <scope>NUCLEOTIDE SEQUENCE</scope>
    <source>
        <strain evidence="2">PB745_01</strain>
        <tissue evidence="2">Gill</tissue>
    </source>
</reference>
<evidence type="ECO:0000313" key="2">
    <source>
        <dbReference type="EMBL" id="KAK3892881.1"/>
    </source>
</evidence>
<keyword evidence="3" id="KW-1185">Reference proteome</keyword>
<sequence length="227" mass="26238">MKEVTSSLEQQLKESQIKQEATEQESQLLRTQLQEMKNTLENKNDKTCEDSASMDLVERELTEAQEKIQELEEKVIQHVQAINTLQIQLDKKDEEDCVSSNKDSNESQYLQKLETFGREEALPHQQSSLSSEPGSPWDISCKISETLQVLEESVMIPSSPRRSSVGGFLDEPLIQSNDLVVFIKQELIKLQEALAQEQQNRKPHHNVTDMEWRQQYYNQVFNVPIFS</sequence>
<gene>
    <name evidence="2" type="ORF">Pcinc_003282</name>
</gene>
<name>A0AAE1L1B4_PETCI</name>
<accession>A0AAE1L1B4</accession>
<feature type="compositionally biased region" description="Basic and acidic residues" evidence="1">
    <location>
        <begin position="11"/>
        <end position="21"/>
    </location>
</feature>
<proteinExistence type="predicted"/>
<comment type="caution">
    <text evidence="2">The sequence shown here is derived from an EMBL/GenBank/DDBJ whole genome shotgun (WGS) entry which is preliminary data.</text>
</comment>
<evidence type="ECO:0000256" key="1">
    <source>
        <dbReference type="SAM" id="MobiDB-lite"/>
    </source>
</evidence>
<dbReference type="AlphaFoldDB" id="A0AAE1L1B4"/>
<feature type="region of interest" description="Disordered" evidence="1">
    <location>
        <begin position="1"/>
        <end position="24"/>
    </location>
</feature>
<organism evidence="2 3">
    <name type="scientific">Petrolisthes cinctipes</name>
    <name type="common">Flat porcelain crab</name>
    <dbReference type="NCBI Taxonomy" id="88211"/>
    <lineage>
        <taxon>Eukaryota</taxon>
        <taxon>Metazoa</taxon>
        <taxon>Ecdysozoa</taxon>
        <taxon>Arthropoda</taxon>
        <taxon>Crustacea</taxon>
        <taxon>Multicrustacea</taxon>
        <taxon>Malacostraca</taxon>
        <taxon>Eumalacostraca</taxon>
        <taxon>Eucarida</taxon>
        <taxon>Decapoda</taxon>
        <taxon>Pleocyemata</taxon>
        <taxon>Anomura</taxon>
        <taxon>Galatheoidea</taxon>
        <taxon>Porcellanidae</taxon>
        <taxon>Petrolisthes</taxon>
    </lineage>
</organism>
<dbReference type="EMBL" id="JAWQEG010000242">
    <property type="protein sequence ID" value="KAK3892881.1"/>
    <property type="molecule type" value="Genomic_DNA"/>
</dbReference>
<dbReference type="Proteomes" id="UP001286313">
    <property type="component" value="Unassembled WGS sequence"/>
</dbReference>
<evidence type="ECO:0000313" key="3">
    <source>
        <dbReference type="Proteomes" id="UP001286313"/>
    </source>
</evidence>
<protein>
    <submittedName>
        <fullName evidence="2">Uncharacterized protein</fullName>
    </submittedName>
</protein>